<organism evidence="11 12">
    <name type="scientific">Suhomyces tanzawaensis NRRL Y-17324</name>
    <dbReference type="NCBI Taxonomy" id="984487"/>
    <lineage>
        <taxon>Eukaryota</taxon>
        <taxon>Fungi</taxon>
        <taxon>Dikarya</taxon>
        <taxon>Ascomycota</taxon>
        <taxon>Saccharomycotina</taxon>
        <taxon>Pichiomycetes</taxon>
        <taxon>Debaryomycetaceae</taxon>
        <taxon>Suhomyces</taxon>
    </lineage>
</organism>
<comment type="similarity">
    <text evidence="2">Belongs to the SRP receptor beta subunit family.</text>
</comment>
<keyword evidence="9" id="KW-0472">Membrane</keyword>
<dbReference type="InterPro" id="IPR027417">
    <property type="entry name" value="P-loop_NTPase"/>
</dbReference>
<dbReference type="SUPFAM" id="SSF52540">
    <property type="entry name" value="P-loop containing nucleoside triphosphate hydrolases"/>
    <property type="match status" value="1"/>
</dbReference>
<dbReference type="STRING" id="984487.A0A1E4SL85"/>
<reference evidence="12" key="1">
    <citation type="submission" date="2016-05" db="EMBL/GenBank/DDBJ databases">
        <title>Comparative genomics of biotechnologically important yeasts.</title>
        <authorList>
            <consortium name="DOE Joint Genome Institute"/>
            <person name="Riley R."/>
            <person name="Haridas S."/>
            <person name="Wolfe K.H."/>
            <person name="Lopes M.R."/>
            <person name="Hittinger C.T."/>
            <person name="Goker M."/>
            <person name="Salamov A."/>
            <person name="Wisecaver J."/>
            <person name="Long T.M."/>
            <person name="Aerts A.L."/>
            <person name="Barry K."/>
            <person name="Choi C."/>
            <person name="Clum A."/>
            <person name="Coughlan A.Y."/>
            <person name="Deshpande S."/>
            <person name="Douglass A.P."/>
            <person name="Hanson S.J."/>
            <person name="Klenk H.-P."/>
            <person name="Labutti K."/>
            <person name="Lapidus A."/>
            <person name="Lindquist E."/>
            <person name="Lipzen A."/>
            <person name="Meier-Kolthoff J.P."/>
            <person name="Ohm R.A."/>
            <person name="Otillar R.P."/>
            <person name="Pangilinan J."/>
            <person name="Peng Y."/>
            <person name="Rokas A."/>
            <person name="Rosa C.A."/>
            <person name="Scheuner C."/>
            <person name="Sibirny A.A."/>
            <person name="Slot J.C."/>
            <person name="Stielow J.B."/>
            <person name="Sun H."/>
            <person name="Kurtzman C.P."/>
            <person name="Blackwell M."/>
            <person name="Grigoriev I.V."/>
            <person name="Jeffries T.W."/>
        </authorList>
    </citation>
    <scope>NUCLEOTIDE SEQUENCE [LARGE SCALE GENOMIC DNA]</scope>
    <source>
        <strain evidence="12">NRRL Y-17324</strain>
    </source>
</reference>
<dbReference type="AlphaFoldDB" id="A0A1E4SL85"/>
<dbReference type="OrthoDB" id="41266at2759"/>
<dbReference type="EMBL" id="KV453911">
    <property type="protein sequence ID" value="ODV80269.1"/>
    <property type="molecule type" value="Genomic_DNA"/>
</dbReference>
<accession>A0A1E4SL85</accession>
<evidence type="ECO:0000256" key="8">
    <source>
        <dbReference type="ARBA" id="ARBA00023134"/>
    </source>
</evidence>
<dbReference type="GO" id="GO:0005525">
    <property type="term" value="F:GTP binding"/>
    <property type="evidence" value="ECO:0007669"/>
    <property type="project" value="UniProtKB-KW"/>
</dbReference>
<evidence type="ECO:0000256" key="2">
    <source>
        <dbReference type="ARBA" id="ARBA00005619"/>
    </source>
</evidence>
<keyword evidence="5" id="KW-0547">Nucleotide-binding</keyword>
<evidence type="ECO:0000256" key="6">
    <source>
        <dbReference type="ARBA" id="ARBA00022824"/>
    </source>
</evidence>
<dbReference type="InterPro" id="IPR019009">
    <property type="entry name" value="SRP_receptor_beta_su"/>
</dbReference>
<evidence type="ECO:0000313" key="12">
    <source>
        <dbReference type="Proteomes" id="UP000094285"/>
    </source>
</evidence>
<proteinExistence type="inferred from homology"/>
<keyword evidence="12" id="KW-1185">Reference proteome</keyword>
<keyword evidence="7" id="KW-1133">Transmembrane helix</keyword>
<evidence type="ECO:0000256" key="4">
    <source>
        <dbReference type="ARBA" id="ARBA00022692"/>
    </source>
</evidence>
<evidence type="ECO:0000313" key="11">
    <source>
        <dbReference type="EMBL" id="ODV80269.1"/>
    </source>
</evidence>
<keyword evidence="6" id="KW-0256">Endoplasmic reticulum</keyword>
<keyword evidence="8" id="KW-0342">GTP-binding</keyword>
<evidence type="ECO:0000256" key="5">
    <source>
        <dbReference type="ARBA" id="ARBA00022741"/>
    </source>
</evidence>
<dbReference type="Gene3D" id="3.40.50.300">
    <property type="entry name" value="P-loop containing nucleotide triphosphate hydrolases"/>
    <property type="match status" value="1"/>
</dbReference>
<keyword evidence="11" id="KW-0378">Hydrolase</keyword>
<dbReference type="RefSeq" id="XP_020065391.1">
    <property type="nucleotide sequence ID" value="XM_020207584.1"/>
</dbReference>
<evidence type="ECO:0000256" key="10">
    <source>
        <dbReference type="ARBA" id="ARBA00023170"/>
    </source>
</evidence>
<dbReference type="Pfam" id="PF09439">
    <property type="entry name" value="SRPRB"/>
    <property type="match status" value="1"/>
</dbReference>
<dbReference type="GO" id="GO:0016787">
    <property type="term" value="F:hydrolase activity"/>
    <property type="evidence" value="ECO:0007669"/>
    <property type="project" value="UniProtKB-KW"/>
</dbReference>
<dbReference type="GeneID" id="30981721"/>
<keyword evidence="4" id="KW-0812">Transmembrane</keyword>
<name>A0A1E4SL85_9ASCO</name>
<evidence type="ECO:0000256" key="7">
    <source>
        <dbReference type="ARBA" id="ARBA00022989"/>
    </source>
</evidence>
<evidence type="ECO:0000256" key="1">
    <source>
        <dbReference type="ARBA" id="ARBA00004389"/>
    </source>
</evidence>
<evidence type="ECO:0000256" key="9">
    <source>
        <dbReference type="ARBA" id="ARBA00023136"/>
    </source>
</evidence>
<comment type="subcellular location">
    <subcellularLocation>
        <location evidence="1">Endoplasmic reticulum membrane</location>
        <topology evidence="1">Single-pass membrane protein</topology>
    </subcellularLocation>
</comment>
<gene>
    <name evidence="11" type="ORF">CANTADRAFT_25919</name>
</gene>
<protein>
    <recommendedName>
        <fullName evidence="3">Signal recognition particle receptor subunit beta</fullName>
    </recommendedName>
</protein>
<sequence length="278" mass="30946">MDFVQKLLLTVIAALVIALASFALQSGQIKVSNKNASPHHKPSFVILGNNGSGKTGLYYRLIEDSQGENNTPITNTVSSIEPNFTEISLPFSSDSISKKYQLVDYPGHLKYHQLLNKLLLEDITLGKISGIAYVIDSSSAQFNANVELISKFLFNLFSVTERKTNGIDVLFVVNKTDLFDSTPVHRIRTILETEINKLIQNELSTVDKNSGIDKDDDEEEQGIVGHETLREFWLGVLSSANSKFTFDKLEGSMDFIGGSVLKNKVEGWENWIDEKVVN</sequence>
<dbReference type="Proteomes" id="UP000094285">
    <property type="component" value="Unassembled WGS sequence"/>
</dbReference>
<dbReference type="GO" id="GO:0005789">
    <property type="term" value="C:endoplasmic reticulum membrane"/>
    <property type="evidence" value="ECO:0007669"/>
    <property type="project" value="UniProtKB-SubCell"/>
</dbReference>
<keyword evidence="10" id="KW-0675">Receptor</keyword>
<evidence type="ECO:0000256" key="3">
    <source>
        <dbReference type="ARBA" id="ARBA00020256"/>
    </source>
</evidence>